<proteinExistence type="predicted"/>
<feature type="region of interest" description="Disordered" evidence="2">
    <location>
        <begin position="194"/>
        <end position="242"/>
    </location>
</feature>
<dbReference type="RefSeq" id="XP_024738761.1">
    <property type="nucleotide sequence ID" value="XM_024886649.1"/>
</dbReference>
<keyword evidence="1" id="KW-0862">Zinc</keyword>
<keyword evidence="3" id="KW-0732">Signal</keyword>
<dbReference type="Proteomes" id="UP000235371">
    <property type="component" value="Unassembled WGS sequence"/>
</dbReference>
<dbReference type="SUPFAM" id="SSF57667">
    <property type="entry name" value="beta-beta-alpha zinc fingers"/>
    <property type="match status" value="1"/>
</dbReference>
<dbReference type="OrthoDB" id="2687452at2759"/>
<evidence type="ECO:0000313" key="6">
    <source>
        <dbReference type="Proteomes" id="UP000235371"/>
    </source>
</evidence>
<evidence type="ECO:0000259" key="4">
    <source>
        <dbReference type="PROSITE" id="PS50157"/>
    </source>
</evidence>
<evidence type="ECO:0000256" key="1">
    <source>
        <dbReference type="PROSITE-ProRule" id="PRU00042"/>
    </source>
</evidence>
<dbReference type="Gene3D" id="3.30.160.60">
    <property type="entry name" value="Classic Zinc Finger"/>
    <property type="match status" value="1"/>
</dbReference>
<name>A0A2J6TFR4_9HELO</name>
<reference evidence="5 6" key="1">
    <citation type="submission" date="2016-04" db="EMBL/GenBank/DDBJ databases">
        <title>A degradative enzymes factory behind the ericoid mycorrhizal symbiosis.</title>
        <authorList>
            <consortium name="DOE Joint Genome Institute"/>
            <person name="Martino E."/>
            <person name="Morin E."/>
            <person name="Grelet G."/>
            <person name="Kuo A."/>
            <person name="Kohler A."/>
            <person name="Daghino S."/>
            <person name="Barry K."/>
            <person name="Choi C."/>
            <person name="Cichocki N."/>
            <person name="Clum A."/>
            <person name="Copeland A."/>
            <person name="Hainaut M."/>
            <person name="Haridas S."/>
            <person name="Labutti K."/>
            <person name="Lindquist E."/>
            <person name="Lipzen A."/>
            <person name="Khouja H.-R."/>
            <person name="Murat C."/>
            <person name="Ohm R."/>
            <person name="Olson A."/>
            <person name="Spatafora J."/>
            <person name="Veneault-Fourrey C."/>
            <person name="Henrissat B."/>
            <person name="Grigoriev I."/>
            <person name="Martin F."/>
            <person name="Perotto S."/>
        </authorList>
    </citation>
    <scope>NUCLEOTIDE SEQUENCE [LARGE SCALE GENOMIC DNA]</scope>
    <source>
        <strain evidence="5 6">E</strain>
    </source>
</reference>
<dbReference type="AlphaFoldDB" id="A0A2J6TFR4"/>
<organism evidence="5 6">
    <name type="scientific">Hyaloscypha bicolor E</name>
    <dbReference type="NCBI Taxonomy" id="1095630"/>
    <lineage>
        <taxon>Eukaryota</taxon>
        <taxon>Fungi</taxon>
        <taxon>Dikarya</taxon>
        <taxon>Ascomycota</taxon>
        <taxon>Pezizomycotina</taxon>
        <taxon>Leotiomycetes</taxon>
        <taxon>Helotiales</taxon>
        <taxon>Hyaloscyphaceae</taxon>
        <taxon>Hyaloscypha</taxon>
        <taxon>Hyaloscypha bicolor</taxon>
    </lineage>
</organism>
<evidence type="ECO:0000256" key="3">
    <source>
        <dbReference type="SAM" id="SignalP"/>
    </source>
</evidence>
<feature type="chain" id="PRO_5014322093" description="C2H2-type domain-containing protein" evidence="3">
    <location>
        <begin position="17"/>
        <end position="301"/>
    </location>
</feature>
<keyword evidence="6" id="KW-1185">Reference proteome</keyword>
<feature type="signal peptide" evidence="3">
    <location>
        <begin position="1"/>
        <end position="16"/>
    </location>
</feature>
<keyword evidence="1" id="KW-0863">Zinc-finger</keyword>
<gene>
    <name evidence="5" type="ORF">K444DRAFT_662052</name>
</gene>
<keyword evidence="1" id="KW-0479">Metal-binding</keyword>
<dbReference type="PROSITE" id="PS50157">
    <property type="entry name" value="ZINC_FINGER_C2H2_2"/>
    <property type="match status" value="1"/>
</dbReference>
<dbReference type="GeneID" id="36594726"/>
<evidence type="ECO:0000313" key="5">
    <source>
        <dbReference type="EMBL" id="PMD61857.1"/>
    </source>
</evidence>
<dbReference type="SMART" id="SM00355">
    <property type="entry name" value="ZnF_C2H2"/>
    <property type="match status" value="2"/>
</dbReference>
<dbReference type="EMBL" id="KZ613785">
    <property type="protein sequence ID" value="PMD61857.1"/>
    <property type="molecule type" value="Genomic_DNA"/>
</dbReference>
<dbReference type="InParanoid" id="A0A2J6TFR4"/>
<protein>
    <recommendedName>
        <fullName evidence="4">C2H2-type domain-containing protein</fullName>
    </recommendedName>
</protein>
<accession>A0A2J6TFR4</accession>
<evidence type="ECO:0000256" key="2">
    <source>
        <dbReference type="SAM" id="MobiDB-lite"/>
    </source>
</evidence>
<feature type="domain" description="C2H2-type" evidence="4">
    <location>
        <begin position="237"/>
        <end position="266"/>
    </location>
</feature>
<sequence>MLLILSCLMPFTSVESLHRFLRPSANFSNTIDGGNEENISMDGEDFDPYMLDSPVEDRISAAGGSSGSDAITPSSNNVQQNWLPTHIPPANSMESNFVPEVTPRSFELSSFDPSNGNFGFTGHEPLIFENDDLHYFDNDSFTFPTTSDENISFISNPGHISVTPPLYRSGTQTMGHESNLMDFPADYTSIIRQESTSPSEDVISNNENHDPPTNSLPHGNSESIPTLHPQPNSQGRFSCNSPGCTRSYKRYPELKRHRETHSGTNPPHPCSFLRCNRAGANGFRRRDHLRQHLKHVHNITI</sequence>
<dbReference type="PROSITE" id="PS00028">
    <property type="entry name" value="ZINC_FINGER_C2H2_1"/>
    <property type="match status" value="1"/>
</dbReference>
<dbReference type="InterPro" id="IPR013087">
    <property type="entry name" value="Znf_C2H2_type"/>
</dbReference>
<dbReference type="InterPro" id="IPR036236">
    <property type="entry name" value="Znf_C2H2_sf"/>
</dbReference>
<dbReference type="GO" id="GO:0008270">
    <property type="term" value="F:zinc ion binding"/>
    <property type="evidence" value="ECO:0007669"/>
    <property type="project" value="UniProtKB-KW"/>
</dbReference>